<dbReference type="Pfam" id="PF02847">
    <property type="entry name" value="MA3"/>
    <property type="match status" value="1"/>
</dbReference>
<dbReference type="SMART" id="SM00544">
    <property type="entry name" value="MA3"/>
    <property type="match status" value="1"/>
</dbReference>
<dbReference type="PROSITE" id="PS51366">
    <property type="entry name" value="MI"/>
    <property type="match status" value="1"/>
</dbReference>
<dbReference type="SUPFAM" id="SSF48371">
    <property type="entry name" value="ARM repeat"/>
    <property type="match status" value="1"/>
</dbReference>
<comment type="caution">
    <text evidence="5">The sequence shown here is derived from an EMBL/GenBank/DDBJ whole genome shotgun (WGS) entry which is preliminary data.</text>
</comment>
<dbReference type="GO" id="GO:0005730">
    <property type="term" value="C:nucleolus"/>
    <property type="evidence" value="ECO:0007669"/>
    <property type="project" value="TreeGrafter"/>
</dbReference>
<sequence>MPGISEELASLFGGGHGSVGGVGRVFARTMLGTCLSETQILAPLVLLNAALVRALSLRLGQQVLSAIVEATVIAFERAHMAAVASDDGQEHACCNAALLLGHLFNFGAVHAALLYELVARLVRGFSESELQVFIGMLTDLKNNKQRAREQGAADGALGRLQKWLKQLASKGQRMNTEVRRQIFVAIMGADDYIDAHGRLTKLKLKRAQQPELVRVLLDCCGQEGIFNRYYSLLGARLCETFREVRFAMNFAFWDAFKQLGDFTLHRAANTAKLLAQLLCKGAVPVSVLKVVKWHGLPERAIFFWQVFLIELLSAPAAEQRAAMVPLRDPEVSDLRDGLLVFIERHVRRMVSKQHAALSEPLQLLIDSLDTA</sequence>
<evidence type="ECO:0000259" key="4">
    <source>
        <dbReference type="PROSITE" id="PS51366"/>
    </source>
</evidence>
<dbReference type="Gene3D" id="1.25.40.180">
    <property type="match status" value="1"/>
</dbReference>
<dbReference type="GO" id="GO:0003723">
    <property type="term" value="F:RNA binding"/>
    <property type="evidence" value="ECO:0007669"/>
    <property type="project" value="TreeGrafter"/>
</dbReference>
<evidence type="ECO:0000313" key="5">
    <source>
        <dbReference type="EMBL" id="KOO33884.1"/>
    </source>
</evidence>
<accession>A0A0M0K4Z6</accession>
<reference evidence="6" key="1">
    <citation type="journal article" date="2015" name="PLoS Genet.">
        <title>Genome Sequence and Transcriptome Analyses of Chrysochromulina tobin: Metabolic Tools for Enhanced Algal Fitness in the Prominent Order Prymnesiales (Haptophyceae).</title>
        <authorList>
            <person name="Hovde B.T."/>
            <person name="Deodato C.R."/>
            <person name="Hunsperger H.M."/>
            <person name="Ryken S.A."/>
            <person name="Yost W."/>
            <person name="Jha R.K."/>
            <person name="Patterson J."/>
            <person name="Monnat R.J. Jr."/>
            <person name="Barlow S.B."/>
            <person name="Starkenburg S.R."/>
            <person name="Cattolico R.A."/>
        </authorList>
    </citation>
    <scope>NUCLEOTIDE SEQUENCE</scope>
    <source>
        <strain evidence="6">CCMP291</strain>
    </source>
</reference>
<evidence type="ECO:0000313" key="6">
    <source>
        <dbReference type="Proteomes" id="UP000037460"/>
    </source>
</evidence>
<keyword evidence="6" id="KW-1185">Reference proteome</keyword>
<dbReference type="PANTHER" id="PTHR18034:SF4">
    <property type="entry name" value="NUCLEOLAR MIF4G DOMAIN-CONTAINING PROTEIN 1"/>
    <property type="match status" value="1"/>
</dbReference>
<name>A0A0M0K4Z6_9EUKA</name>
<dbReference type="Proteomes" id="UP000037460">
    <property type="component" value="Unassembled WGS sequence"/>
</dbReference>
<feature type="domain" description="MI" evidence="4">
    <location>
        <begin position="177"/>
        <end position="293"/>
    </location>
</feature>
<evidence type="ECO:0000256" key="2">
    <source>
        <dbReference type="ARBA" id="ARBA00006856"/>
    </source>
</evidence>
<dbReference type="EMBL" id="JWZX01001394">
    <property type="protein sequence ID" value="KOO33884.1"/>
    <property type="molecule type" value="Genomic_DNA"/>
</dbReference>
<proteinExistence type="inferred from homology"/>
<gene>
    <name evidence="5" type="ORF">Ctob_010546</name>
</gene>
<comment type="similarity">
    <text evidence="2">Belongs to the CWC22 family.</text>
</comment>
<dbReference type="InterPro" id="IPR003891">
    <property type="entry name" value="Initiation_fac_eIF4g_MI"/>
</dbReference>
<dbReference type="InterPro" id="IPR050781">
    <property type="entry name" value="CWC22_splicing_factor"/>
</dbReference>
<dbReference type="GO" id="GO:0042274">
    <property type="term" value="P:ribosomal small subunit biogenesis"/>
    <property type="evidence" value="ECO:0007669"/>
    <property type="project" value="TreeGrafter"/>
</dbReference>
<dbReference type="AlphaFoldDB" id="A0A0M0K4Z6"/>
<dbReference type="PANTHER" id="PTHR18034">
    <property type="entry name" value="CELL CYCLE CONTROL PROTEIN CWF22-RELATED"/>
    <property type="match status" value="1"/>
</dbReference>
<comment type="subcellular location">
    <subcellularLocation>
        <location evidence="1">Nucleus</location>
    </subcellularLocation>
</comment>
<keyword evidence="3" id="KW-0539">Nucleus</keyword>
<dbReference type="OrthoDB" id="10260961at2759"/>
<evidence type="ECO:0000256" key="3">
    <source>
        <dbReference type="ARBA" id="ARBA00023242"/>
    </source>
</evidence>
<protein>
    <submittedName>
        <fullName evidence="5">Nucleolar mif4g domain-containing protein 1</fullName>
    </submittedName>
</protein>
<dbReference type="InterPro" id="IPR016024">
    <property type="entry name" value="ARM-type_fold"/>
</dbReference>
<organism evidence="5 6">
    <name type="scientific">Chrysochromulina tobinii</name>
    <dbReference type="NCBI Taxonomy" id="1460289"/>
    <lineage>
        <taxon>Eukaryota</taxon>
        <taxon>Haptista</taxon>
        <taxon>Haptophyta</taxon>
        <taxon>Prymnesiophyceae</taxon>
        <taxon>Prymnesiales</taxon>
        <taxon>Chrysochromulinaceae</taxon>
        <taxon>Chrysochromulina</taxon>
    </lineage>
</organism>
<evidence type="ECO:0000256" key="1">
    <source>
        <dbReference type="ARBA" id="ARBA00004123"/>
    </source>
</evidence>